<name>A0A6S6WB45_9PLEO</name>
<feature type="region of interest" description="Disordered" evidence="1">
    <location>
        <begin position="79"/>
        <end position="208"/>
    </location>
</feature>
<feature type="compositionally biased region" description="Basic and acidic residues" evidence="1">
    <location>
        <begin position="120"/>
        <end position="145"/>
    </location>
</feature>
<feature type="compositionally biased region" description="Gly residues" evidence="1">
    <location>
        <begin position="425"/>
        <end position="436"/>
    </location>
</feature>
<evidence type="ECO:0000313" key="3">
    <source>
        <dbReference type="Proteomes" id="UP000472372"/>
    </source>
</evidence>
<reference evidence="2" key="1">
    <citation type="submission" date="2021-02" db="EMBL/GenBank/DDBJ databases">
        <authorList>
            <person name="Syme A R."/>
            <person name="Syme A R."/>
            <person name="Moolhuijzen P."/>
        </authorList>
    </citation>
    <scope>NUCLEOTIDE SEQUENCE</scope>
    <source>
        <strain evidence="2">W1-1</strain>
    </source>
</reference>
<evidence type="ECO:0000313" key="2">
    <source>
        <dbReference type="EMBL" id="CAE7202045.1"/>
    </source>
</evidence>
<proteinExistence type="predicted"/>
<feature type="compositionally biased region" description="Basic and acidic residues" evidence="1">
    <location>
        <begin position="409"/>
        <end position="419"/>
    </location>
</feature>
<protein>
    <submittedName>
        <fullName evidence="2">Uncharacterized protein</fullName>
    </submittedName>
</protein>
<accession>A0A6S6WB45</accession>
<feature type="compositionally biased region" description="Basic and acidic residues" evidence="1">
    <location>
        <begin position="389"/>
        <end position="399"/>
    </location>
</feature>
<feature type="compositionally biased region" description="Acidic residues" evidence="1">
    <location>
        <begin position="146"/>
        <end position="165"/>
    </location>
</feature>
<dbReference type="AlphaFoldDB" id="A0A6S6WB45"/>
<dbReference type="EMBL" id="HG992984">
    <property type="protein sequence ID" value="CAE7202045.1"/>
    <property type="molecule type" value="Genomic_DNA"/>
</dbReference>
<dbReference type="Proteomes" id="UP000472372">
    <property type="component" value="Chromosome 8"/>
</dbReference>
<feature type="region of interest" description="Disordered" evidence="1">
    <location>
        <begin position="389"/>
        <end position="466"/>
    </location>
</feature>
<feature type="compositionally biased region" description="Basic and acidic residues" evidence="1">
    <location>
        <begin position="175"/>
        <end position="196"/>
    </location>
</feature>
<organism evidence="2 3">
    <name type="scientific">Pyrenophora teres f. teres</name>
    <dbReference type="NCBI Taxonomy" id="97479"/>
    <lineage>
        <taxon>Eukaryota</taxon>
        <taxon>Fungi</taxon>
        <taxon>Dikarya</taxon>
        <taxon>Ascomycota</taxon>
        <taxon>Pezizomycotina</taxon>
        <taxon>Dothideomycetes</taxon>
        <taxon>Pleosporomycetidae</taxon>
        <taxon>Pleosporales</taxon>
        <taxon>Pleosporineae</taxon>
        <taxon>Pleosporaceae</taxon>
        <taxon>Pyrenophora</taxon>
    </lineage>
</organism>
<gene>
    <name evidence="2" type="ORF">PTTW11_08962</name>
</gene>
<feature type="region of interest" description="Disordered" evidence="1">
    <location>
        <begin position="1"/>
        <end position="63"/>
    </location>
</feature>
<evidence type="ECO:0000256" key="1">
    <source>
        <dbReference type="SAM" id="MobiDB-lite"/>
    </source>
</evidence>
<sequence length="466" mass="51797">MSIPAEPTPADKRHRSPLFDTLPSPSAKLTVRPSERERTSRIPSPHTPPEGYSDSDETIEASPKEMMAYRMYILPNKPEEAAVDGKTAPVEGNVGMRKTVNKGQKAKEKRLLKKTSQTEVKAKTAEGSKGSVEEEKAKEAEGVEESREEEETSASESELYVEYESNEGHSNTSYVKEEAESPTLDVEHESNEDHSNDSYVEEEAKSPTLDVDAVGTARRASLQAIIPPPNLVITTNHRDRIIGWLQNLEKINSTASSTTQASTIQEAYDAGFHEGLETEQKKRQSLLETAACKGYEHGQKAASSISKADLDAIARRQGYNEGYIEGLEEGAARIIDEMKCLLGREREMGYREGRAAKEIQAHADIRARVSKQEEQLKLARGLLRYFCKTSDDGDEKGHEEEEEEEEKEEERRRAIERVKKMGWMSEGGGALNGGNSGNIDRDDEKDDDDRNATANDNSDGNMQMAE</sequence>